<dbReference type="InterPro" id="IPR006626">
    <property type="entry name" value="PbH1"/>
</dbReference>
<feature type="signal peptide" evidence="5">
    <location>
        <begin position="1"/>
        <end position="23"/>
    </location>
</feature>
<dbReference type="Gene3D" id="2.160.20.10">
    <property type="entry name" value="Single-stranded right-handed beta-helix, Pectin lyase-like"/>
    <property type="match status" value="1"/>
</dbReference>
<evidence type="ECO:0000256" key="2">
    <source>
        <dbReference type="ARBA" id="ARBA00022801"/>
    </source>
</evidence>
<dbReference type="PANTHER" id="PTHR31339:SF9">
    <property type="entry name" value="PLASMIN AND FIBRONECTIN-BINDING PROTEIN A"/>
    <property type="match status" value="1"/>
</dbReference>
<name>A0A397PET8_9SPHN</name>
<dbReference type="InterPro" id="IPR012334">
    <property type="entry name" value="Pectin_lyas_fold"/>
</dbReference>
<keyword evidence="5" id="KW-0732">Signal</keyword>
<protein>
    <submittedName>
        <fullName evidence="6">Polygalacturonase</fullName>
    </submittedName>
</protein>
<dbReference type="SUPFAM" id="SSF51126">
    <property type="entry name" value="Pectin lyase-like"/>
    <property type="match status" value="1"/>
</dbReference>
<dbReference type="InterPro" id="IPR051801">
    <property type="entry name" value="GH28_Enzymes"/>
</dbReference>
<evidence type="ECO:0000256" key="4">
    <source>
        <dbReference type="RuleBase" id="RU361169"/>
    </source>
</evidence>
<dbReference type="InterPro" id="IPR011050">
    <property type="entry name" value="Pectin_lyase_fold/virulence"/>
</dbReference>
<dbReference type="OrthoDB" id="9795222at2"/>
<dbReference type="GO" id="GO:0004650">
    <property type="term" value="F:polygalacturonase activity"/>
    <property type="evidence" value="ECO:0007669"/>
    <property type="project" value="InterPro"/>
</dbReference>
<evidence type="ECO:0000256" key="1">
    <source>
        <dbReference type="ARBA" id="ARBA00008834"/>
    </source>
</evidence>
<dbReference type="PANTHER" id="PTHR31339">
    <property type="entry name" value="PECTIN LYASE-RELATED"/>
    <property type="match status" value="1"/>
</dbReference>
<feature type="chain" id="PRO_5017322774" evidence="5">
    <location>
        <begin position="24"/>
        <end position="473"/>
    </location>
</feature>
<dbReference type="Pfam" id="PF00295">
    <property type="entry name" value="Glyco_hydro_28"/>
    <property type="match status" value="1"/>
</dbReference>
<evidence type="ECO:0000256" key="3">
    <source>
        <dbReference type="ARBA" id="ARBA00023295"/>
    </source>
</evidence>
<gene>
    <name evidence="6" type="ORF">DFR49_1505</name>
</gene>
<sequence length="473" mass="51371">MAHISRRQALLQGGAAFALSACASQTSGLSAGRPSTGSDPWARVDGLVASIGTTRFPEADFPAADHGLAAGRDARPAILAAIAACHEAGGGRVLVPAGTWRIDGPINLRSNVNLHLAEGAILRFSPDPERYLPQVFTRWEGTELYNLSPLFYTADAENVAITGKGTIDGQGEKHWLPWRDDQVEAQNRLRKMGNELVPVKDRVFGIKDRLRPHFVQFINCKRVLVEGITLVDAPFWVLHPLYCEDVTVRGITVISRHVNSDGIDPESSNRILIEGCRFDVDDDGVALKAGRDNDAWRVARPCTNVVIRNCTYVGRQGGAVSIGSEMSGGVSSVFAENLHIPHARHGLYFKANLDRGGEIRDIHIRGVRAGEIDAMITFTNAYKGYRGGDHPPRFETISIEDVRCESSRIGIFIKGDPRAPVRHILLRDIAIGRAEIALAATDYEDVIIDNVTVAGAPVTLANARDTTIGGIKD</sequence>
<dbReference type="PROSITE" id="PS51257">
    <property type="entry name" value="PROKAR_LIPOPROTEIN"/>
    <property type="match status" value="1"/>
</dbReference>
<evidence type="ECO:0000313" key="7">
    <source>
        <dbReference type="Proteomes" id="UP000266568"/>
    </source>
</evidence>
<dbReference type="GO" id="GO:0005975">
    <property type="term" value="P:carbohydrate metabolic process"/>
    <property type="evidence" value="ECO:0007669"/>
    <property type="project" value="InterPro"/>
</dbReference>
<keyword evidence="2 4" id="KW-0378">Hydrolase</keyword>
<keyword evidence="7" id="KW-1185">Reference proteome</keyword>
<accession>A0A397PET8</accession>
<reference evidence="6 7" key="1">
    <citation type="submission" date="2018-08" db="EMBL/GenBank/DDBJ databases">
        <title>Genomic Encyclopedia of Type Strains, Phase IV (KMG-IV): sequencing the most valuable type-strain genomes for metagenomic binning, comparative biology and taxonomic classification.</title>
        <authorList>
            <person name="Goeker M."/>
        </authorList>
    </citation>
    <scope>NUCLEOTIDE SEQUENCE [LARGE SCALE GENOMIC DNA]</scope>
    <source>
        <strain evidence="6 7">DSM 25527</strain>
    </source>
</reference>
<evidence type="ECO:0000256" key="5">
    <source>
        <dbReference type="SAM" id="SignalP"/>
    </source>
</evidence>
<evidence type="ECO:0000313" key="6">
    <source>
        <dbReference type="EMBL" id="RIA46943.1"/>
    </source>
</evidence>
<comment type="caution">
    <text evidence="6">The sequence shown here is derived from an EMBL/GenBank/DDBJ whole genome shotgun (WGS) entry which is preliminary data.</text>
</comment>
<comment type="similarity">
    <text evidence="1 4">Belongs to the glycosyl hydrolase 28 family.</text>
</comment>
<dbReference type="AlphaFoldDB" id="A0A397PET8"/>
<dbReference type="EMBL" id="QXDC01000002">
    <property type="protein sequence ID" value="RIA46943.1"/>
    <property type="molecule type" value="Genomic_DNA"/>
</dbReference>
<dbReference type="SMART" id="SM00710">
    <property type="entry name" value="PbH1"/>
    <property type="match status" value="4"/>
</dbReference>
<dbReference type="RefSeq" id="WP_147373666.1">
    <property type="nucleotide sequence ID" value="NZ_QXDC01000002.1"/>
</dbReference>
<organism evidence="6 7">
    <name type="scientific">Hephaestia caeni</name>
    <dbReference type="NCBI Taxonomy" id="645617"/>
    <lineage>
        <taxon>Bacteria</taxon>
        <taxon>Pseudomonadati</taxon>
        <taxon>Pseudomonadota</taxon>
        <taxon>Alphaproteobacteria</taxon>
        <taxon>Sphingomonadales</taxon>
        <taxon>Sphingomonadaceae</taxon>
        <taxon>Hephaestia</taxon>
    </lineage>
</organism>
<keyword evidence="3 4" id="KW-0326">Glycosidase</keyword>
<dbReference type="Proteomes" id="UP000266568">
    <property type="component" value="Unassembled WGS sequence"/>
</dbReference>
<proteinExistence type="inferred from homology"/>
<dbReference type="InterPro" id="IPR000743">
    <property type="entry name" value="Glyco_hydro_28"/>
</dbReference>